<proteinExistence type="predicted"/>
<feature type="compositionally biased region" description="Polar residues" evidence="2">
    <location>
        <begin position="84"/>
        <end position="99"/>
    </location>
</feature>
<reference evidence="3 4" key="1">
    <citation type="journal article" date="2018" name="Nat. Ecol. Evol.">
        <title>Pezizomycetes genomes reveal the molecular basis of ectomycorrhizal truffle lifestyle.</title>
        <authorList>
            <person name="Murat C."/>
            <person name="Payen T."/>
            <person name="Noel B."/>
            <person name="Kuo A."/>
            <person name="Morin E."/>
            <person name="Chen J."/>
            <person name="Kohler A."/>
            <person name="Krizsan K."/>
            <person name="Balestrini R."/>
            <person name="Da Silva C."/>
            <person name="Montanini B."/>
            <person name="Hainaut M."/>
            <person name="Levati E."/>
            <person name="Barry K.W."/>
            <person name="Belfiori B."/>
            <person name="Cichocki N."/>
            <person name="Clum A."/>
            <person name="Dockter R.B."/>
            <person name="Fauchery L."/>
            <person name="Guy J."/>
            <person name="Iotti M."/>
            <person name="Le Tacon F."/>
            <person name="Lindquist E.A."/>
            <person name="Lipzen A."/>
            <person name="Malagnac F."/>
            <person name="Mello A."/>
            <person name="Molinier V."/>
            <person name="Miyauchi S."/>
            <person name="Poulain J."/>
            <person name="Riccioni C."/>
            <person name="Rubini A."/>
            <person name="Sitrit Y."/>
            <person name="Splivallo R."/>
            <person name="Traeger S."/>
            <person name="Wang M."/>
            <person name="Zifcakova L."/>
            <person name="Wipf D."/>
            <person name="Zambonelli A."/>
            <person name="Paolocci F."/>
            <person name="Nowrousian M."/>
            <person name="Ottonello S."/>
            <person name="Baldrian P."/>
            <person name="Spatafora J.W."/>
            <person name="Henrissat B."/>
            <person name="Nagy L.G."/>
            <person name="Aury J.M."/>
            <person name="Wincker P."/>
            <person name="Grigoriev I.V."/>
            <person name="Bonfante P."/>
            <person name="Martin F.M."/>
        </authorList>
    </citation>
    <scope>NUCLEOTIDE SEQUENCE [LARGE SCALE GENOMIC DNA]</scope>
    <source>
        <strain evidence="3 4">RN42</strain>
    </source>
</reference>
<name>A0A3N4HGV1_ASCIM</name>
<feature type="coiled-coil region" evidence="1">
    <location>
        <begin position="131"/>
        <end position="165"/>
    </location>
</feature>
<evidence type="ECO:0000313" key="3">
    <source>
        <dbReference type="EMBL" id="RPA73273.1"/>
    </source>
</evidence>
<evidence type="ECO:0000313" key="4">
    <source>
        <dbReference type="Proteomes" id="UP000275078"/>
    </source>
</evidence>
<dbReference type="PANTHER" id="PTHR23159">
    <property type="entry name" value="CENTROSOMAL PROTEIN 2"/>
    <property type="match status" value="1"/>
</dbReference>
<feature type="region of interest" description="Disordered" evidence="2">
    <location>
        <begin position="68"/>
        <end position="123"/>
    </location>
</feature>
<evidence type="ECO:0000256" key="1">
    <source>
        <dbReference type="SAM" id="Coils"/>
    </source>
</evidence>
<keyword evidence="1" id="KW-0175">Coiled coil</keyword>
<sequence>MSGTFNGDEYIRAVHEQLRDMWEDGTLPGDDATDAELKELLQELESESTVAEVRYIIRLLNRNGPYVPPAPATPRRRTRPSIFDNPQSPIITRTPTFGRTSGGFIGPAPPTPSRRKRRASASVGLSIREQNDALRAEGRRIEAMVEELQVEVDRLQRRNVFVGAELEEHIQAFLKTEAKLKAAVEERDTLRTQHQNSTSAFSTATTSMQRDLALANERVQTAEQAQATAGEKMRQAQEEAKRAKDRQTELEKEMGELRTQLDNNDKNFQSEIEANRRANAENKRLRTSFIREAVSKKHELQKKDNEFKEKLAAKDRDIRDRDEELHARWDDIQNAQNELAAAQNQITALQRRLDRRARRRRQGGGGGGSIRSAERLKTVNAAVKFLGGTVPLIRDAQGKVVGEGEGTLPPRPRLRSAVNNNNDSDDEEDEEDQ</sequence>
<dbReference type="PANTHER" id="PTHR23159:SF31">
    <property type="entry name" value="CENTROSOME-ASSOCIATED PROTEIN CEP250 ISOFORM X1"/>
    <property type="match status" value="1"/>
</dbReference>
<organism evidence="3 4">
    <name type="scientific">Ascobolus immersus RN42</name>
    <dbReference type="NCBI Taxonomy" id="1160509"/>
    <lineage>
        <taxon>Eukaryota</taxon>
        <taxon>Fungi</taxon>
        <taxon>Dikarya</taxon>
        <taxon>Ascomycota</taxon>
        <taxon>Pezizomycotina</taxon>
        <taxon>Pezizomycetes</taxon>
        <taxon>Pezizales</taxon>
        <taxon>Ascobolaceae</taxon>
        <taxon>Ascobolus</taxon>
    </lineage>
</organism>
<feature type="compositionally biased region" description="Basic and acidic residues" evidence="2">
    <location>
        <begin position="231"/>
        <end position="248"/>
    </location>
</feature>
<feature type="region of interest" description="Disordered" evidence="2">
    <location>
        <begin position="220"/>
        <end position="248"/>
    </location>
</feature>
<keyword evidence="4" id="KW-1185">Reference proteome</keyword>
<dbReference type="AlphaFoldDB" id="A0A3N4HGV1"/>
<protein>
    <submittedName>
        <fullName evidence="3">Uncharacterized protein</fullName>
    </submittedName>
</protein>
<feature type="coiled-coil region" evidence="1">
    <location>
        <begin position="332"/>
        <end position="359"/>
    </location>
</feature>
<feature type="region of interest" description="Disordered" evidence="2">
    <location>
        <begin position="394"/>
        <end position="433"/>
    </location>
</feature>
<evidence type="ECO:0000256" key="2">
    <source>
        <dbReference type="SAM" id="MobiDB-lite"/>
    </source>
</evidence>
<dbReference type="Proteomes" id="UP000275078">
    <property type="component" value="Unassembled WGS sequence"/>
</dbReference>
<gene>
    <name evidence="3" type="ORF">BJ508DRAFT_334234</name>
</gene>
<feature type="compositionally biased region" description="Acidic residues" evidence="2">
    <location>
        <begin position="423"/>
        <end position="433"/>
    </location>
</feature>
<dbReference type="EMBL" id="ML119827">
    <property type="protein sequence ID" value="RPA73273.1"/>
    <property type="molecule type" value="Genomic_DNA"/>
</dbReference>
<accession>A0A3N4HGV1</accession>